<dbReference type="EMBL" id="JACVVK020000055">
    <property type="protein sequence ID" value="KAK7497758.1"/>
    <property type="molecule type" value="Genomic_DNA"/>
</dbReference>
<reference evidence="2 3" key="1">
    <citation type="journal article" date="2023" name="Sci. Data">
        <title>Genome assembly of the Korean intertidal mud-creeper Batillaria attramentaria.</title>
        <authorList>
            <person name="Patra A.K."/>
            <person name="Ho P.T."/>
            <person name="Jun S."/>
            <person name="Lee S.J."/>
            <person name="Kim Y."/>
            <person name="Won Y.J."/>
        </authorList>
    </citation>
    <scope>NUCLEOTIDE SEQUENCE [LARGE SCALE GENOMIC DNA]</scope>
    <source>
        <strain evidence="2">Wonlab-2016</strain>
    </source>
</reference>
<feature type="region of interest" description="Disordered" evidence="1">
    <location>
        <begin position="30"/>
        <end position="56"/>
    </location>
</feature>
<accession>A0ABD0LEU0</accession>
<keyword evidence="3" id="KW-1185">Reference proteome</keyword>
<dbReference type="AlphaFoldDB" id="A0ABD0LEU0"/>
<evidence type="ECO:0000256" key="1">
    <source>
        <dbReference type="SAM" id="MobiDB-lite"/>
    </source>
</evidence>
<proteinExistence type="predicted"/>
<comment type="caution">
    <text evidence="2">The sequence shown here is derived from an EMBL/GenBank/DDBJ whole genome shotgun (WGS) entry which is preliminary data.</text>
</comment>
<sequence>MTQLDRFQYQGVWRHEQQFTRQSSVHQAKLSSPGKAQFTRQSTVHQAKLSSPGKAQFTRQSSVHNDALIIHDLLATFLTEIPTKGGGGGGSFLFFCFLGGGGSNLLTRTVDLWEE</sequence>
<evidence type="ECO:0000313" key="2">
    <source>
        <dbReference type="EMBL" id="KAK7497758.1"/>
    </source>
</evidence>
<evidence type="ECO:0000313" key="3">
    <source>
        <dbReference type="Proteomes" id="UP001519460"/>
    </source>
</evidence>
<name>A0ABD0LEU0_9CAEN</name>
<protein>
    <submittedName>
        <fullName evidence="2">Uncharacterized protein</fullName>
    </submittedName>
</protein>
<organism evidence="2 3">
    <name type="scientific">Batillaria attramentaria</name>
    <dbReference type="NCBI Taxonomy" id="370345"/>
    <lineage>
        <taxon>Eukaryota</taxon>
        <taxon>Metazoa</taxon>
        <taxon>Spiralia</taxon>
        <taxon>Lophotrochozoa</taxon>
        <taxon>Mollusca</taxon>
        <taxon>Gastropoda</taxon>
        <taxon>Caenogastropoda</taxon>
        <taxon>Sorbeoconcha</taxon>
        <taxon>Cerithioidea</taxon>
        <taxon>Batillariidae</taxon>
        <taxon>Batillaria</taxon>
    </lineage>
</organism>
<feature type="compositionally biased region" description="Polar residues" evidence="1">
    <location>
        <begin position="38"/>
        <end position="49"/>
    </location>
</feature>
<dbReference type="Proteomes" id="UP001519460">
    <property type="component" value="Unassembled WGS sequence"/>
</dbReference>
<gene>
    <name evidence="2" type="ORF">BaRGS_00010892</name>
</gene>